<protein>
    <submittedName>
        <fullName evidence="1">Uncharacterized protein</fullName>
    </submittedName>
</protein>
<dbReference type="Proteomes" id="UP000812287">
    <property type="component" value="Unassembled WGS sequence"/>
</dbReference>
<sequence length="74" mass="7979">MVVVRDIVLESEVVVVSVWKVVGAVEDVVVGERDIIEGTVEVVDHADGIADVMENVELNVDVVIAEELLLVVVL</sequence>
<dbReference type="GeneID" id="66109766"/>
<keyword evidence="2" id="KW-1185">Reference proteome</keyword>
<dbReference type="EMBL" id="MU250573">
    <property type="protein sequence ID" value="KAG7440319.1"/>
    <property type="molecule type" value="Genomic_DNA"/>
</dbReference>
<accession>A0A9P7VGJ7</accession>
<gene>
    <name evidence="1" type="ORF">BT62DRAFT_938136</name>
</gene>
<evidence type="ECO:0000313" key="1">
    <source>
        <dbReference type="EMBL" id="KAG7440319.1"/>
    </source>
</evidence>
<comment type="caution">
    <text evidence="1">The sequence shown here is derived from an EMBL/GenBank/DDBJ whole genome shotgun (WGS) entry which is preliminary data.</text>
</comment>
<dbReference type="AlphaFoldDB" id="A0A9P7VGJ7"/>
<reference evidence="1" key="1">
    <citation type="submission" date="2020-11" db="EMBL/GenBank/DDBJ databases">
        <title>Adaptations for nitrogen fixation in a non-lichenized fungal sporocarp promotes dispersal by wood-feeding termites.</title>
        <authorList>
            <consortium name="DOE Joint Genome Institute"/>
            <person name="Koch R.A."/>
            <person name="Yoon G."/>
            <person name="Arayal U."/>
            <person name="Lail K."/>
            <person name="Amirebrahimi M."/>
            <person name="Labutti K."/>
            <person name="Lipzen A."/>
            <person name="Riley R."/>
            <person name="Barry K."/>
            <person name="Henrissat B."/>
            <person name="Grigoriev I.V."/>
            <person name="Herr J.R."/>
            <person name="Aime M.C."/>
        </authorList>
    </citation>
    <scope>NUCLEOTIDE SEQUENCE</scope>
    <source>
        <strain evidence="1">MCA 3950</strain>
    </source>
</reference>
<proteinExistence type="predicted"/>
<organism evidence="1 2">
    <name type="scientific">Guyanagaster necrorhizus</name>
    <dbReference type="NCBI Taxonomy" id="856835"/>
    <lineage>
        <taxon>Eukaryota</taxon>
        <taxon>Fungi</taxon>
        <taxon>Dikarya</taxon>
        <taxon>Basidiomycota</taxon>
        <taxon>Agaricomycotina</taxon>
        <taxon>Agaricomycetes</taxon>
        <taxon>Agaricomycetidae</taxon>
        <taxon>Agaricales</taxon>
        <taxon>Marasmiineae</taxon>
        <taxon>Physalacriaceae</taxon>
        <taxon>Guyanagaster</taxon>
    </lineage>
</organism>
<dbReference type="RefSeq" id="XP_043033819.1">
    <property type="nucleotide sequence ID" value="XM_043187469.1"/>
</dbReference>
<name>A0A9P7VGJ7_9AGAR</name>
<evidence type="ECO:0000313" key="2">
    <source>
        <dbReference type="Proteomes" id="UP000812287"/>
    </source>
</evidence>